<dbReference type="GO" id="GO:0005737">
    <property type="term" value="C:cytoplasm"/>
    <property type="evidence" value="ECO:0007669"/>
    <property type="project" value="TreeGrafter"/>
</dbReference>
<accession>A0A182LSN0</accession>
<name>A0A182LSN0_9DIPT</name>
<reference evidence="5" key="1">
    <citation type="submission" date="2013-09" db="EMBL/GenBank/DDBJ databases">
        <title>The Genome Sequence of Anopheles culicifacies species A.</title>
        <authorList>
            <consortium name="The Broad Institute Genomics Platform"/>
            <person name="Neafsey D.E."/>
            <person name="Besansky N."/>
            <person name="Howell P."/>
            <person name="Walton C."/>
            <person name="Young S.K."/>
            <person name="Zeng Q."/>
            <person name="Gargeya S."/>
            <person name="Fitzgerald M."/>
            <person name="Haas B."/>
            <person name="Abouelleil A."/>
            <person name="Allen A.W."/>
            <person name="Alvarado L."/>
            <person name="Arachchi H.M."/>
            <person name="Berlin A.M."/>
            <person name="Chapman S.B."/>
            <person name="Gainer-Dewar J."/>
            <person name="Goldberg J."/>
            <person name="Griggs A."/>
            <person name="Gujja S."/>
            <person name="Hansen M."/>
            <person name="Howarth C."/>
            <person name="Imamovic A."/>
            <person name="Ireland A."/>
            <person name="Larimer J."/>
            <person name="McCowan C."/>
            <person name="Murphy C."/>
            <person name="Pearson M."/>
            <person name="Poon T.W."/>
            <person name="Priest M."/>
            <person name="Roberts A."/>
            <person name="Saif S."/>
            <person name="Shea T."/>
            <person name="Sisk P."/>
            <person name="Sykes S."/>
            <person name="Wortman J."/>
            <person name="Nusbaum C."/>
            <person name="Birren B."/>
        </authorList>
    </citation>
    <scope>NUCLEOTIDE SEQUENCE [LARGE SCALE GENOMIC DNA]</scope>
    <source>
        <strain evidence="5">A-37</strain>
    </source>
</reference>
<dbReference type="SMART" id="SM00028">
    <property type="entry name" value="TPR"/>
    <property type="match status" value="3"/>
</dbReference>
<organism evidence="4 5">
    <name type="scientific">Anopheles culicifacies</name>
    <dbReference type="NCBI Taxonomy" id="139723"/>
    <lineage>
        <taxon>Eukaryota</taxon>
        <taxon>Metazoa</taxon>
        <taxon>Ecdysozoa</taxon>
        <taxon>Arthropoda</taxon>
        <taxon>Hexapoda</taxon>
        <taxon>Insecta</taxon>
        <taxon>Pterygota</taxon>
        <taxon>Neoptera</taxon>
        <taxon>Endopterygota</taxon>
        <taxon>Diptera</taxon>
        <taxon>Nematocera</taxon>
        <taxon>Culicoidea</taxon>
        <taxon>Culicidae</taxon>
        <taxon>Anophelinae</taxon>
        <taxon>Anopheles</taxon>
        <taxon>culicifacies species complex</taxon>
    </lineage>
</organism>
<dbReference type="Gene3D" id="1.25.40.10">
    <property type="entry name" value="Tetratricopeptide repeat domain"/>
    <property type="match status" value="1"/>
</dbReference>
<reference evidence="4" key="2">
    <citation type="submission" date="2020-05" db="UniProtKB">
        <authorList>
            <consortium name="EnsemblMetazoa"/>
        </authorList>
    </citation>
    <scope>IDENTIFICATION</scope>
    <source>
        <strain evidence="4">A-37</strain>
    </source>
</reference>
<dbReference type="PROSITE" id="PS50294">
    <property type="entry name" value="WD_REPEATS_REGION"/>
    <property type="match status" value="1"/>
</dbReference>
<dbReference type="STRING" id="139723.A0A182LSN0"/>
<dbReference type="InterPro" id="IPR001680">
    <property type="entry name" value="WD40_rpt"/>
</dbReference>
<dbReference type="Gene3D" id="2.130.10.10">
    <property type="entry name" value="YVTN repeat-like/Quinoprotein amine dehydrogenase"/>
    <property type="match status" value="2"/>
</dbReference>
<feature type="repeat" description="WD" evidence="3">
    <location>
        <begin position="51"/>
        <end position="83"/>
    </location>
</feature>
<protein>
    <recommendedName>
        <fullName evidence="6">WD and tetratricopeptide repeats protein 1</fullName>
    </recommendedName>
</protein>
<dbReference type="SMART" id="SM00320">
    <property type="entry name" value="WD40"/>
    <property type="match status" value="7"/>
</dbReference>
<keyword evidence="2" id="KW-0677">Repeat</keyword>
<dbReference type="Proteomes" id="UP000075883">
    <property type="component" value="Unassembled WGS sequence"/>
</dbReference>
<dbReference type="InterPro" id="IPR015943">
    <property type="entry name" value="WD40/YVTN_repeat-like_dom_sf"/>
</dbReference>
<dbReference type="InterPro" id="IPR011990">
    <property type="entry name" value="TPR-like_helical_dom_sf"/>
</dbReference>
<dbReference type="InterPro" id="IPR019734">
    <property type="entry name" value="TPR_rpt"/>
</dbReference>
<dbReference type="AlphaFoldDB" id="A0A182LSN0"/>
<proteinExistence type="predicted"/>
<sequence length="668" mass="75859">MNMKPKQPYGNSRNVTKILTGRAYWDMEHVLRKRLRTAPQFVDNIELEAELRGHNGCVNCLQWSDNGQILASASDDFHVMLWDPFRHKQLHDLVTPHEGNIFSVKFLPKRSNSLLVTGAGDCKTFVFDINRQNDYPIRQCSCHTQRVKRLATSPRSVHMFWSAGEDGLVLQHDLRQPHDCRGQDANVLIDLRSYVLAAPEVKCIAINPQRPEQLAIGANDIYTRLYDRRMISPGKLDKSMNVDSANATDVSIPKDGCVKYFCPGHLGSKYQAAHQLGDIYQYKAVTYLTFSPDGTELLANMGTDHIYLYDITQSRHPLFLELPKFPSTPDDGNGNGSECANAADAATVGKEEKTKHKFPPDVELLKKEGNASLEKDHFLQAINKYTQAIQKVNGKDCAIFYLNRATALMKRGWYGDVYAAVRDCHTALRLDPHYVKAHFRLAKALLKLEKSKEAQICLEELVRRFPSYAKNPGILMLEKDIGIEIEKARHRTTMGRNPDIENDSYSEKEKVRVLQESCVVALCVSHVYLCLNIQYWRSMSLDYEQRYIGHCNTKTDIKEANYFGDSNYIVAGSDDGNFFVWDRHSGIIHSIFQADELIVNCVQPHPFTCMLATSGIDHEVRLWSPQSPEKPALRRLHNVDNVVDDNQTHMQNDPFDSIAPDQAICRAS</sequence>
<dbReference type="SUPFAM" id="SSF48452">
    <property type="entry name" value="TPR-like"/>
    <property type="match status" value="1"/>
</dbReference>
<evidence type="ECO:0000256" key="3">
    <source>
        <dbReference type="PROSITE-ProRule" id="PRU00221"/>
    </source>
</evidence>
<evidence type="ECO:0000256" key="1">
    <source>
        <dbReference type="ARBA" id="ARBA00022574"/>
    </source>
</evidence>
<keyword evidence="5" id="KW-1185">Reference proteome</keyword>
<dbReference type="EMBL" id="AXCM01007073">
    <property type="status" value="NOT_ANNOTATED_CDS"/>
    <property type="molecule type" value="Genomic_DNA"/>
</dbReference>
<evidence type="ECO:0000313" key="5">
    <source>
        <dbReference type="Proteomes" id="UP000075883"/>
    </source>
</evidence>
<dbReference type="PROSITE" id="PS50082">
    <property type="entry name" value="WD_REPEATS_2"/>
    <property type="match status" value="1"/>
</dbReference>
<dbReference type="InterPro" id="IPR045151">
    <property type="entry name" value="DCAF8"/>
</dbReference>
<dbReference type="InterPro" id="IPR036322">
    <property type="entry name" value="WD40_repeat_dom_sf"/>
</dbReference>
<dbReference type="GO" id="GO:0045717">
    <property type="term" value="P:negative regulation of fatty acid biosynthetic process"/>
    <property type="evidence" value="ECO:0007669"/>
    <property type="project" value="TreeGrafter"/>
</dbReference>
<dbReference type="PANTHER" id="PTHR15574:SF40">
    <property type="entry name" value="WD AND TETRATRICOPEPTIDE REPEATS PROTEIN 1"/>
    <property type="match status" value="1"/>
</dbReference>
<evidence type="ECO:0000256" key="2">
    <source>
        <dbReference type="ARBA" id="ARBA00022737"/>
    </source>
</evidence>
<dbReference type="Pfam" id="PF00400">
    <property type="entry name" value="WD40"/>
    <property type="match status" value="3"/>
</dbReference>
<evidence type="ECO:0008006" key="6">
    <source>
        <dbReference type="Google" id="ProtNLM"/>
    </source>
</evidence>
<dbReference type="GO" id="GO:0080008">
    <property type="term" value="C:Cul4-RING E3 ubiquitin ligase complex"/>
    <property type="evidence" value="ECO:0007669"/>
    <property type="project" value="TreeGrafter"/>
</dbReference>
<keyword evidence="1 3" id="KW-0853">WD repeat</keyword>
<dbReference type="Pfam" id="PF14559">
    <property type="entry name" value="TPR_19"/>
    <property type="match status" value="1"/>
</dbReference>
<dbReference type="EnsemblMetazoa" id="ACUA000946-RA">
    <property type="protein sequence ID" value="ACUA000946-PA"/>
    <property type="gene ID" value="ACUA000946"/>
</dbReference>
<dbReference type="VEuPathDB" id="VectorBase:ACUA000946"/>
<dbReference type="SUPFAM" id="SSF50978">
    <property type="entry name" value="WD40 repeat-like"/>
    <property type="match status" value="1"/>
</dbReference>
<evidence type="ECO:0000313" key="4">
    <source>
        <dbReference type="EnsemblMetazoa" id="ACUA000946-PA"/>
    </source>
</evidence>
<dbReference type="PANTHER" id="PTHR15574">
    <property type="entry name" value="WD REPEAT DOMAIN-CONTAINING FAMILY"/>
    <property type="match status" value="1"/>
</dbReference>